<evidence type="ECO:0000259" key="3">
    <source>
        <dbReference type="Pfam" id="PF00326"/>
    </source>
</evidence>
<dbReference type="Pfam" id="PF00326">
    <property type="entry name" value="Peptidase_S9"/>
    <property type="match status" value="1"/>
</dbReference>
<dbReference type="Proteomes" id="UP000581769">
    <property type="component" value="Unassembled WGS sequence"/>
</dbReference>
<protein>
    <submittedName>
        <fullName evidence="4">Dipeptidyl aminopeptidase/acylaminoacyl peptidase</fullName>
    </submittedName>
</protein>
<name>A0A840ILV5_9PSEU</name>
<dbReference type="SUPFAM" id="SSF53474">
    <property type="entry name" value="alpha/beta-Hydrolases"/>
    <property type="match status" value="1"/>
</dbReference>
<dbReference type="PANTHER" id="PTHR42776:SF27">
    <property type="entry name" value="DIPEPTIDYL PEPTIDASE FAMILY MEMBER 6"/>
    <property type="match status" value="1"/>
</dbReference>
<keyword evidence="4" id="KW-0031">Aminopeptidase</keyword>
<dbReference type="InterPro" id="IPR011042">
    <property type="entry name" value="6-blade_b-propeller_TolB-like"/>
</dbReference>
<dbReference type="RefSeq" id="WP_184777721.1">
    <property type="nucleotide sequence ID" value="NZ_JACHMG010000001.1"/>
</dbReference>
<evidence type="ECO:0000256" key="2">
    <source>
        <dbReference type="ARBA" id="ARBA00022825"/>
    </source>
</evidence>
<dbReference type="InterPro" id="IPR011659">
    <property type="entry name" value="WD40"/>
</dbReference>
<keyword evidence="5" id="KW-1185">Reference proteome</keyword>
<feature type="domain" description="Peptidase S9 prolyl oligopeptidase catalytic" evidence="3">
    <location>
        <begin position="414"/>
        <end position="618"/>
    </location>
</feature>
<dbReference type="InterPro" id="IPR001375">
    <property type="entry name" value="Peptidase_S9_cat"/>
</dbReference>
<gene>
    <name evidence="4" type="ORF">BJY18_000791</name>
</gene>
<proteinExistence type="predicted"/>
<dbReference type="Gene3D" id="3.40.50.1820">
    <property type="entry name" value="alpha/beta hydrolase"/>
    <property type="match status" value="1"/>
</dbReference>
<comment type="caution">
    <text evidence="4">The sequence shown here is derived from an EMBL/GenBank/DDBJ whole genome shotgun (WGS) entry which is preliminary data.</text>
</comment>
<evidence type="ECO:0000256" key="1">
    <source>
        <dbReference type="ARBA" id="ARBA00022801"/>
    </source>
</evidence>
<dbReference type="SUPFAM" id="SSF69304">
    <property type="entry name" value="Tricorn protease N-terminal domain"/>
    <property type="match status" value="1"/>
</dbReference>
<sequence>MPELTAELITDGRVPQSPALSPDGGRVCYVLAPLSRSGPRLDTEVWLAGDAGPRRLTDGTATESRPRWSAEPDTLFFLSDRATRGVPQLQRASVSDGVVTTLTARPEGIVDYYPLADPHSVVLLSEHSPARDPIVAGEDEPHARLQLLDVRTGQITTPEVFEGRHVAEVRPRPGGGPLAVLTQASADQDYGPRTVHLHLFDPETGAVRDIGPLEAEAREPVWWRGRDGWHISYLALTPPLLHGGTAVFDLALRTGIRTNRTAGLPLCPTELRQTGGAPLVLLAEGLHTAVARVEPTRLATVAEHPGDLWDADTAGGNLAVVASTRYAPADVHIGPIGGRLRRVTDTRPEVGTLTWGKQEPLTYQAADGLVLGGLVVLPPGKTASGGPYPMITIGHGGPYGRYADSCQLSWFAWAQWLAAAGYAVFLPNPRGGQGRGHEFAARVAGRVGREEWADVLAGVDRLVADGIADPDRLGIAGWSHGGFLAAWAVGQTHRFRAAVVGAGITDWGMLAATGENGAFEAALGGSTGWSGAGPHPHDALSPISFADRIRTPVLLLHGAEDTNVPPGQAEYLHRALRHFGVPHEYVRYPREGHSIRERGHQLDVLHRTRAWFDRWLKSRGEAT</sequence>
<dbReference type="GO" id="GO:0004252">
    <property type="term" value="F:serine-type endopeptidase activity"/>
    <property type="evidence" value="ECO:0007669"/>
    <property type="project" value="TreeGrafter"/>
</dbReference>
<dbReference type="GO" id="GO:0004177">
    <property type="term" value="F:aminopeptidase activity"/>
    <property type="evidence" value="ECO:0007669"/>
    <property type="project" value="UniProtKB-KW"/>
</dbReference>
<dbReference type="PANTHER" id="PTHR42776">
    <property type="entry name" value="SERINE PEPTIDASE S9 FAMILY MEMBER"/>
    <property type="match status" value="1"/>
</dbReference>
<dbReference type="GO" id="GO:0006508">
    <property type="term" value="P:proteolysis"/>
    <property type="evidence" value="ECO:0007669"/>
    <property type="project" value="InterPro"/>
</dbReference>
<evidence type="ECO:0000313" key="4">
    <source>
        <dbReference type="EMBL" id="MBB4683306.1"/>
    </source>
</evidence>
<keyword evidence="4" id="KW-0645">Protease</keyword>
<dbReference type="InterPro" id="IPR029058">
    <property type="entry name" value="AB_hydrolase_fold"/>
</dbReference>
<keyword evidence="2" id="KW-0720">Serine protease</keyword>
<dbReference type="Gene3D" id="2.120.10.30">
    <property type="entry name" value="TolB, C-terminal domain"/>
    <property type="match status" value="1"/>
</dbReference>
<dbReference type="EMBL" id="JACHMG010000001">
    <property type="protein sequence ID" value="MBB4683306.1"/>
    <property type="molecule type" value="Genomic_DNA"/>
</dbReference>
<dbReference type="AlphaFoldDB" id="A0A840ILV5"/>
<organism evidence="4 5">
    <name type="scientific">Amycolatopsis jiangsuensis</name>
    <dbReference type="NCBI Taxonomy" id="1181879"/>
    <lineage>
        <taxon>Bacteria</taxon>
        <taxon>Bacillati</taxon>
        <taxon>Actinomycetota</taxon>
        <taxon>Actinomycetes</taxon>
        <taxon>Pseudonocardiales</taxon>
        <taxon>Pseudonocardiaceae</taxon>
        <taxon>Amycolatopsis</taxon>
    </lineage>
</organism>
<keyword evidence="1" id="KW-0378">Hydrolase</keyword>
<dbReference type="Pfam" id="PF07676">
    <property type="entry name" value="PD40"/>
    <property type="match status" value="1"/>
</dbReference>
<reference evidence="4 5" key="1">
    <citation type="submission" date="2020-08" db="EMBL/GenBank/DDBJ databases">
        <title>Sequencing the genomes of 1000 actinobacteria strains.</title>
        <authorList>
            <person name="Klenk H.-P."/>
        </authorList>
    </citation>
    <scope>NUCLEOTIDE SEQUENCE [LARGE SCALE GENOMIC DNA]</scope>
    <source>
        <strain evidence="4 5">DSM 45859</strain>
    </source>
</reference>
<accession>A0A840ILV5</accession>
<evidence type="ECO:0000313" key="5">
    <source>
        <dbReference type="Proteomes" id="UP000581769"/>
    </source>
</evidence>